<feature type="region of interest" description="Disordered" evidence="1">
    <location>
        <begin position="564"/>
        <end position="604"/>
    </location>
</feature>
<feature type="region of interest" description="Disordered" evidence="1">
    <location>
        <begin position="502"/>
        <end position="540"/>
    </location>
</feature>
<feature type="compositionally biased region" description="Basic and acidic residues" evidence="1">
    <location>
        <begin position="456"/>
        <end position="465"/>
    </location>
</feature>
<accession>A0ABY7FBL8</accession>
<feature type="compositionally biased region" description="Polar residues" evidence="1">
    <location>
        <begin position="129"/>
        <end position="143"/>
    </location>
</feature>
<dbReference type="Proteomes" id="UP001164746">
    <property type="component" value="Chromosome 11"/>
</dbReference>
<organism evidence="2 3">
    <name type="scientific">Mya arenaria</name>
    <name type="common">Soft-shell clam</name>
    <dbReference type="NCBI Taxonomy" id="6604"/>
    <lineage>
        <taxon>Eukaryota</taxon>
        <taxon>Metazoa</taxon>
        <taxon>Spiralia</taxon>
        <taxon>Lophotrochozoa</taxon>
        <taxon>Mollusca</taxon>
        <taxon>Bivalvia</taxon>
        <taxon>Autobranchia</taxon>
        <taxon>Heteroconchia</taxon>
        <taxon>Euheterodonta</taxon>
        <taxon>Imparidentia</taxon>
        <taxon>Neoheterodontei</taxon>
        <taxon>Myida</taxon>
        <taxon>Myoidea</taxon>
        <taxon>Myidae</taxon>
        <taxon>Mya</taxon>
    </lineage>
</organism>
<feature type="region of interest" description="Disordered" evidence="1">
    <location>
        <begin position="1"/>
        <end position="158"/>
    </location>
</feature>
<proteinExistence type="predicted"/>
<gene>
    <name evidence="2" type="ORF">MAR_000007</name>
</gene>
<feature type="compositionally biased region" description="Polar residues" evidence="1">
    <location>
        <begin position="527"/>
        <end position="537"/>
    </location>
</feature>
<sequence>MSSNPKSEGCVPPQAKKATSEEKPASRSDTPVQGQPNKMTKRQKKKLESEQRKREQEMKEIAEELHRKHEREKEKKEERERQAAKQRRDDKENIDISACFDFRKKSKRARQRERKMQEAESRASDTESKGSYSSIKGTASTYSTERKGSNSGKKHSAPGYCTESMGSNYSMKNTAYGSSATNNADGGNSPGGYIPTTGFYEIKKPLATRNKFNCLDDIEDDGNSSYKKDAKMPDLPSFNQYSQPPNFQSNSGVTGLNTIPEPDKQYQSAYVYSVPQVPQANNSFDSGHSTFSSTGNYGHNVNNASADNKFNTQCSTPPSKGRKVPSTPQTQTDKLFSATQNEKLCCGKQFNGLQNKDNEVFSASTRNANQSAFKQFGHINGIVIDNIKRDSFDKTQATPHVSVNDWSRSVEVEGENEVYDRADCSNDNDDGIDGEEDIDVKIDQQHTTFHQRKYHNNSDYEDRRNQPYQNANPYHSNFKNYTNRPSGSYMGHGFGPHYPQPGTFRGPPPPGHMSTQNPGGMARDQRLNNPTVGNQPRFTFAKGGYPVPKYPGYEERSCYPPPPPGCRPPGFVTNPRGSSPPGQHAHKEESRNLPHTDLHSNTNNVEDRKASFNINSSYSRSTHLYSNETDSVKYAKGGTLNEIEEVLRNTSCNDRSNPKATHTAHTIETGVNSHNQSIGSLDSLDDFMCDGLPARSDGFGGFAQNQTSNGMGRDGFSLQSELGVPAGMFTDSMKNYYKR</sequence>
<dbReference type="EMBL" id="CP111022">
    <property type="protein sequence ID" value="WAR18169.1"/>
    <property type="molecule type" value="Genomic_DNA"/>
</dbReference>
<protein>
    <submittedName>
        <fullName evidence="2">Uncharacterized protein</fullName>
    </submittedName>
</protein>
<feature type="region of interest" description="Disordered" evidence="1">
    <location>
        <begin position="448"/>
        <end position="479"/>
    </location>
</feature>
<evidence type="ECO:0000313" key="3">
    <source>
        <dbReference type="Proteomes" id="UP001164746"/>
    </source>
</evidence>
<feature type="compositionally biased region" description="Basic and acidic residues" evidence="1">
    <location>
        <begin position="585"/>
        <end position="598"/>
    </location>
</feature>
<feature type="compositionally biased region" description="Basic and acidic residues" evidence="1">
    <location>
        <begin position="46"/>
        <end position="94"/>
    </location>
</feature>
<evidence type="ECO:0000313" key="2">
    <source>
        <dbReference type="EMBL" id="WAR18169.1"/>
    </source>
</evidence>
<keyword evidence="3" id="KW-1185">Reference proteome</keyword>
<evidence type="ECO:0000256" key="1">
    <source>
        <dbReference type="SAM" id="MobiDB-lite"/>
    </source>
</evidence>
<feature type="compositionally biased region" description="Basic residues" evidence="1">
    <location>
        <begin position="104"/>
        <end position="113"/>
    </location>
</feature>
<feature type="compositionally biased region" description="Polar residues" evidence="1">
    <location>
        <begin position="466"/>
        <end position="479"/>
    </location>
</feature>
<reference evidence="2" key="1">
    <citation type="submission" date="2022-11" db="EMBL/GenBank/DDBJ databases">
        <title>Centuries of genome instability and evolution in soft-shell clam transmissible cancer (bioRxiv).</title>
        <authorList>
            <person name="Hart S.F.M."/>
            <person name="Yonemitsu M.A."/>
            <person name="Giersch R.M."/>
            <person name="Beal B.F."/>
            <person name="Arriagada G."/>
            <person name="Davis B.W."/>
            <person name="Ostrander E.A."/>
            <person name="Goff S.P."/>
            <person name="Metzger M.J."/>
        </authorList>
    </citation>
    <scope>NUCLEOTIDE SEQUENCE</scope>
    <source>
        <strain evidence="2">MELC-2E11</strain>
        <tissue evidence="2">Siphon/mantle</tissue>
    </source>
</reference>
<feature type="compositionally biased region" description="Polar residues" evidence="1">
    <location>
        <begin position="27"/>
        <end position="38"/>
    </location>
</feature>
<feature type="compositionally biased region" description="Basic and acidic residues" evidence="1">
    <location>
        <begin position="114"/>
        <end position="128"/>
    </location>
</feature>
<name>A0ABY7FBL8_MYAAR</name>